<keyword evidence="3" id="KW-0175">Coiled coil</keyword>
<dbReference type="Pfam" id="PF07196">
    <property type="entry name" value="Flagellin_IN"/>
    <property type="match status" value="1"/>
</dbReference>
<dbReference type="Proteomes" id="UP000324973">
    <property type="component" value="Unassembled WGS sequence"/>
</dbReference>
<dbReference type="GO" id="GO:0071973">
    <property type="term" value="P:bacterial-type flagellum-dependent cell motility"/>
    <property type="evidence" value="ECO:0007669"/>
    <property type="project" value="TreeGrafter"/>
</dbReference>
<accession>A0A5D4XTI5</accession>
<dbReference type="InterPro" id="IPR003481">
    <property type="entry name" value="FliD_N"/>
</dbReference>
<evidence type="ECO:0000256" key="1">
    <source>
        <dbReference type="ARBA" id="ARBA00009764"/>
    </source>
</evidence>
<dbReference type="OrthoDB" id="5980200at2"/>
<evidence type="ECO:0000259" key="7">
    <source>
        <dbReference type="Pfam" id="PF07195"/>
    </source>
</evidence>
<evidence type="ECO:0000313" key="9">
    <source>
        <dbReference type="Proteomes" id="UP000324973"/>
    </source>
</evidence>
<comment type="subunit">
    <text evidence="2 5">Homopentamer.</text>
</comment>
<keyword evidence="5" id="KW-0964">Secreted</keyword>
<evidence type="ECO:0000256" key="5">
    <source>
        <dbReference type="RuleBase" id="RU362066"/>
    </source>
</evidence>
<evidence type="ECO:0000256" key="4">
    <source>
        <dbReference type="ARBA" id="ARBA00023143"/>
    </source>
</evidence>
<dbReference type="AlphaFoldDB" id="A0A5D4XTI5"/>
<keyword evidence="8" id="KW-0282">Flagellum</keyword>
<comment type="similarity">
    <text evidence="1 5">Belongs to the FliD family.</text>
</comment>
<comment type="function">
    <text evidence="5">Required for morphogenesis and for the elongation of the flagellar filament by facilitating polymerization of the flagellin monomers at the tip of growing filament. Forms a capping structure, which prevents flagellin subunits (transported through the central channel of the flagellum) from leaking out without polymerization at the distal end.</text>
</comment>
<evidence type="ECO:0000313" key="8">
    <source>
        <dbReference type="EMBL" id="TYT26302.1"/>
    </source>
</evidence>
<feature type="domain" description="Flagellar hook-associated protein 2 C-terminal" evidence="7">
    <location>
        <begin position="216"/>
        <end position="430"/>
    </location>
</feature>
<dbReference type="InterPro" id="IPR010809">
    <property type="entry name" value="FliD_C"/>
</dbReference>
<reference evidence="8 9" key="1">
    <citation type="submission" date="2019-08" db="EMBL/GenBank/DDBJ databases">
        <title>Luteimonas viscosus sp. nov., isolated from soil of a sunflower field.</title>
        <authorList>
            <person name="Jianli Z."/>
            <person name="Ying Z."/>
        </authorList>
    </citation>
    <scope>NUCLEOTIDE SEQUENCE [LARGE SCALE GENOMIC DNA]</scope>
    <source>
        <strain evidence="8 9">XBU10</strain>
    </source>
</reference>
<dbReference type="Pfam" id="PF07195">
    <property type="entry name" value="FliD_C"/>
    <property type="match status" value="1"/>
</dbReference>
<dbReference type="GO" id="GO:0009421">
    <property type="term" value="C:bacterial-type flagellum filament cap"/>
    <property type="evidence" value="ECO:0007669"/>
    <property type="project" value="InterPro"/>
</dbReference>
<name>A0A5D4XTI5_9GAMM</name>
<dbReference type="Pfam" id="PF02465">
    <property type="entry name" value="FliD_N"/>
    <property type="match status" value="1"/>
</dbReference>
<feature type="domain" description="Flagellar hook-associated protein 2 N-terminal" evidence="6">
    <location>
        <begin position="10"/>
        <end position="106"/>
    </location>
</feature>
<gene>
    <name evidence="8" type="primary">fliD</name>
    <name evidence="8" type="ORF">FZO89_08525</name>
</gene>
<organism evidence="8 9">
    <name type="scientific">Luteimonas viscosa</name>
    <dbReference type="NCBI Taxonomy" id="1132694"/>
    <lineage>
        <taxon>Bacteria</taxon>
        <taxon>Pseudomonadati</taxon>
        <taxon>Pseudomonadota</taxon>
        <taxon>Gammaproteobacteria</taxon>
        <taxon>Lysobacterales</taxon>
        <taxon>Lysobacteraceae</taxon>
        <taxon>Luteimonas</taxon>
    </lineage>
</organism>
<dbReference type="InterPro" id="IPR040026">
    <property type="entry name" value="FliD"/>
</dbReference>
<protein>
    <recommendedName>
        <fullName evidence="5">Flagellar hook-associated protein 2</fullName>
        <shortName evidence="5">HAP2</shortName>
    </recommendedName>
    <alternativeName>
        <fullName evidence="5">Flagellar cap protein</fullName>
    </alternativeName>
</protein>
<dbReference type="PANTHER" id="PTHR30288">
    <property type="entry name" value="FLAGELLAR CAP/ASSEMBLY PROTEIN FLID"/>
    <property type="match status" value="1"/>
</dbReference>
<dbReference type="InterPro" id="IPR010810">
    <property type="entry name" value="Flagellin_hook_IN_motif"/>
</dbReference>
<dbReference type="EMBL" id="VTFT01000001">
    <property type="protein sequence ID" value="TYT26302.1"/>
    <property type="molecule type" value="Genomic_DNA"/>
</dbReference>
<dbReference type="RefSeq" id="WP_149102851.1">
    <property type="nucleotide sequence ID" value="NZ_VTFT01000001.1"/>
</dbReference>
<keyword evidence="8" id="KW-0966">Cell projection</keyword>
<dbReference type="GO" id="GO:0009424">
    <property type="term" value="C:bacterial-type flagellum hook"/>
    <property type="evidence" value="ECO:0007669"/>
    <property type="project" value="UniProtKB-UniRule"/>
</dbReference>
<evidence type="ECO:0000259" key="6">
    <source>
        <dbReference type="Pfam" id="PF02465"/>
    </source>
</evidence>
<comment type="subcellular location">
    <subcellularLocation>
        <location evidence="5">Secreted</location>
    </subcellularLocation>
    <subcellularLocation>
        <location evidence="5">Bacterial flagellum</location>
    </subcellularLocation>
</comment>
<keyword evidence="8" id="KW-0969">Cilium</keyword>
<comment type="caution">
    <text evidence="8">The sequence shown here is derived from an EMBL/GenBank/DDBJ whole genome shotgun (WGS) entry which is preliminary data.</text>
</comment>
<dbReference type="GO" id="GO:0007155">
    <property type="term" value="P:cell adhesion"/>
    <property type="evidence" value="ECO:0007669"/>
    <property type="project" value="InterPro"/>
</dbReference>
<evidence type="ECO:0000256" key="2">
    <source>
        <dbReference type="ARBA" id="ARBA00011255"/>
    </source>
</evidence>
<dbReference type="GO" id="GO:0005576">
    <property type="term" value="C:extracellular region"/>
    <property type="evidence" value="ECO:0007669"/>
    <property type="project" value="UniProtKB-SubCell"/>
</dbReference>
<proteinExistence type="inferred from homology"/>
<dbReference type="PANTHER" id="PTHR30288:SF0">
    <property type="entry name" value="FLAGELLAR HOOK-ASSOCIATED PROTEIN 2"/>
    <property type="match status" value="1"/>
</dbReference>
<evidence type="ECO:0000256" key="3">
    <source>
        <dbReference type="ARBA" id="ARBA00023054"/>
    </source>
</evidence>
<sequence>MSTTIGTAGKLDVPTMVAQLVAADRAQPDARIDRSERQVNAQISAIGALRSAFSALGTAVNALTSSDNLQARKAILPPEANFSATTSAGAAAGRYQIEVLALASAQKLTSGAFAADAAVGTGTLTISAGDTSIEVQVAAPDNTLAGIRDAINAAAGGRTVTASIVTGDDGPHLVLNAVDTGTAGALTVTASGGDGGLSALAYDPEGTSGLTELLPAADAKVRIDGIERTSSSNTITDAIDGVGLTLTEAEPGTVRELRIEGDASLQRNAAKSFVSAYNAALGTIAQTTAYNTGTRVAAALNGDSMVRNATRELRDVVGDNVTDLKAIGITINKDGTLKLDEAAFDKGLAADPEAAARVFAGDEGMVGRLDAVVDRLVEADGLLESRSDSLAERSKALANQRSALDFRMSQAEARYRTQFTALDVLLSSLQTSSDFLTQQLARPSTD</sequence>
<keyword evidence="9" id="KW-1185">Reference proteome</keyword>
<keyword evidence="4 5" id="KW-0975">Bacterial flagellum</keyword>